<proteinExistence type="predicted"/>
<reference evidence="2 3" key="2">
    <citation type="submission" date="2020-03" db="EMBL/GenBank/DDBJ databases">
        <authorList>
            <person name="Ichikawa N."/>
            <person name="Kimura A."/>
            <person name="Kitahashi Y."/>
            <person name="Uohara A."/>
        </authorList>
    </citation>
    <scope>NUCLEOTIDE SEQUENCE [LARGE SCALE GENOMIC DNA]</scope>
    <source>
        <strain evidence="2 3">NBRC 105367</strain>
    </source>
</reference>
<dbReference type="InterPro" id="IPR029046">
    <property type="entry name" value="LolA/LolB/LppX"/>
</dbReference>
<dbReference type="SUPFAM" id="SSF89392">
    <property type="entry name" value="Prokaryotic lipoproteins and lipoprotein localization factors"/>
    <property type="match status" value="1"/>
</dbReference>
<feature type="signal peptide" evidence="1">
    <location>
        <begin position="1"/>
        <end position="26"/>
    </location>
</feature>
<gene>
    <name evidence="2" type="ORF">Psuf_094280</name>
</gene>
<dbReference type="AlphaFoldDB" id="A0A6F8Z105"/>
<keyword evidence="1" id="KW-0732">Signal</keyword>
<name>A0A6F8Z105_9ACTN</name>
<accession>A0A6F8Z105</accession>
<sequence>MRGVLAARIAFGLAVALCVAAGCGRAADVRDDPVAGLSAGPSVTPSPTIAAAAALAAAARKLNEQTLTVAVVTRGEMVVHGDVDPVARKARVIVSVIGARPTVGMELILADGVMHAKVAQMPGVPYRWMRMDGKTLSGTHLDVLPDEDPAGASQLLAGLVSAEPDGHGGFRGTLDLTNGPTAAAYRLKGLGDKAKAVPFTARVNDRGQLTLLDVDLETVVPGVRNIKAQYSGFGQPVTVTPPPAAETIDAPADVVARLKG</sequence>
<dbReference type="PROSITE" id="PS51257">
    <property type="entry name" value="PROKAR_LIPOPROTEIN"/>
    <property type="match status" value="1"/>
</dbReference>
<dbReference type="Gene3D" id="2.50.20.20">
    <property type="match status" value="1"/>
</dbReference>
<evidence type="ECO:0008006" key="4">
    <source>
        <dbReference type="Google" id="ProtNLM"/>
    </source>
</evidence>
<evidence type="ECO:0000313" key="2">
    <source>
        <dbReference type="EMBL" id="BCB92115.1"/>
    </source>
</evidence>
<protein>
    <recommendedName>
        <fullName evidence="4">Lipoprotein</fullName>
    </recommendedName>
</protein>
<feature type="chain" id="PRO_5026037167" description="Lipoprotein" evidence="1">
    <location>
        <begin position="27"/>
        <end position="260"/>
    </location>
</feature>
<dbReference type="KEGG" id="psuu:Psuf_094280"/>
<evidence type="ECO:0000313" key="3">
    <source>
        <dbReference type="Proteomes" id="UP000503011"/>
    </source>
</evidence>
<keyword evidence="3" id="KW-1185">Reference proteome</keyword>
<organism evidence="2 3">
    <name type="scientific">Phytohabitans suffuscus</name>
    <dbReference type="NCBI Taxonomy" id="624315"/>
    <lineage>
        <taxon>Bacteria</taxon>
        <taxon>Bacillati</taxon>
        <taxon>Actinomycetota</taxon>
        <taxon>Actinomycetes</taxon>
        <taxon>Micromonosporales</taxon>
        <taxon>Micromonosporaceae</taxon>
    </lineage>
</organism>
<reference evidence="2 3" key="1">
    <citation type="submission" date="2020-03" db="EMBL/GenBank/DDBJ databases">
        <title>Whole genome shotgun sequence of Phytohabitans suffuscus NBRC 105367.</title>
        <authorList>
            <person name="Komaki H."/>
            <person name="Tamura T."/>
        </authorList>
    </citation>
    <scope>NUCLEOTIDE SEQUENCE [LARGE SCALE GENOMIC DNA]</scope>
    <source>
        <strain evidence="2 3">NBRC 105367</strain>
    </source>
</reference>
<dbReference type="EMBL" id="AP022871">
    <property type="protein sequence ID" value="BCB92115.1"/>
    <property type="molecule type" value="Genomic_DNA"/>
</dbReference>
<dbReference type="RefSeq" id="WP_173165870.1">
    <property type="nucleotide sequence ID" value="NZ_AP022871.1"/>
</dbReference>
<evidence type="ECO:0000256" key="1">
    <source>
        <dbReference type="SAM" id="SignalP"/>
    </source>
</evidence>
<dbReference type="Proteomes" id="UP000503011">
    <property type="component" value="Chromosome"/>
</dbReference>